<dbReference type="Proteomes" id="UP001501844">
    <property type="component" value="Unassembled WGS sequence"/>
</dbReference>
<dbReference type="RefSeq" id="WP_345162663.1">
    <property type="nucleotide sequence ID" value="NZ_BAABGX010000001.1"/>
</dbReference>
<dbReference type="PROSITE" id="PS51257">
    <property type="entry name" value="PROKAR_LIPOPROTEIN"/>
    <property type="match status" value="1"/>
</dbReference>
<organism evidence="2 3">
    <name type="scientific">Nibribacter koreensis</name>
    <dbReference type="NCBI Taxonomy" id="1084519"/>
    <lineage>
        <taxon>Bacteria</taxon>
        <taxon>Pseudomonadati</taxon>
        <taxon>Bacteroidota</taxon>
        <taxon>Cytophagia</taxon>
        <taxon>Cytophagales</taxon>
        <taxon>Hymenobacteraceae</taxon>
        <taxon>Nibribacter</taxon>
    </lineage>
</organism>
<feature type="signal peptide" evidence="1">
    <location>
        <begin position="1"/>
        <end position="23"/>
    </location>
</feature>
<sequence>MIRHKIFYPFVVVLGLLGFSACQDTPDFSNTPNIEYRDYMHYSFKDQNGLVWDTIQHVLRFTDGDGNIGLSDKDDPALNDYFSELYLKRNGVYYQIYAGITPRPTNPIRYYGRIPVLNTSDRIEPLEGDIKYGIRLRKGTPFDYFVNNDYVRDALKTGDTVRFDFYIKDRTGNSSNKVESPEIILKLDK</sequence>
<comment type="caution">
    <text evidence="2">The sequence shown here is derived from an EMBL/GenBank/DDBJ whole genome shotgun (WGS) entry which is preliminary data.</text>
</comment>
<accession>A0ABP8FAU7</accession>
<feature type="chain" id="PRO_5046067635" evidence="1">
    <location>
        <begin position="24"/>
        <end position="189"/>
    </location>
</feature>
<protein>
    <submittedName>
        <fullName evidence="2">Uncharacterized protein</fullName>
    </submittedName>
</protein>
<name>A0ABP8FAU7_9BACT</name>
<evidence type="ECO:0000313" key="3">
    <source>
        <dbReference type="Proteomes" id="UP001501844"/>
    </source>
</evidence>
<gene>
    <name evidence="2" type="ORF">GCM10023183_08430</name>
</gene>
<keyword evidence="1" id="KW-0732">Signal</keyword>
<evidence type="ECO:0000256" key="1">
    <source>
        <dbReference type="SAM" id="SignalP"/>
    </source>
</evidence>
<keyword evidence="3" id="KW-1185">Reference proteome</keyword>
<proteinExistence type="predicted"/>
<evidence type="ECO:0000313" key="2">
    <source>
        <dbReference type="EMBL" id="GAA4299325.1"/>
    </source>
</evidence>
<dbReference type="EMBL" id="BAABGX010000001">
    <property type="protein sequence ID" value="GAA4299325.1"/>
    <property type="molecule type" value="Genomic_DNA"/>
</dbReference>
<reference evidence="3" key="1">
    <citation type="journal article" date="2019" name="Int. J. Syst. Evol. Microbiol.">
        <title>The Global Catalogue of Microorganisms (GCM) 10K type strain sequencing project: providing services to taxonomists for standard genome sequencing and annotation.</title>
        <authorList>
            <consortium name="The Broad Institute Genomics Platform"/>
            <consortium name="The Broad Institute Genome Sequencing Center for Infectious Disease"/>
            <person name="Wu L."/>
            <person name="Ma J."/>
        </authorList>
    </citation>
    <scope>NUCLEOTIDE SEQUENCE [LARGE SCALE GENOMIC DNA]</scope>
    <source>
        <strain evidence="3">JCM 17917</strain>
    </source>
</reference>